<keyword evidence="1" id="KW-0812">Transmembrane</keyword>
<evidence type="ECO:0000256" key="1">
    <source>
        <dbReference type="SAM" id="Phobius"/>
    </source>
</evidence>
<keyword evidence="1" id="KW-0472">Membrane</keyword>
<proteinExistence type="predicted"/>
<dbReference type="EMBL" id="MN739121">
    <property type="protein sequence ID" value="QHS89908.1"/>
    <property type="molecule type" value="Genomic_DNA"/>
</dbReference>
<accession>A0A6C0BES9</accession>
<name>A0A6C0BES9_9ZZZZ</name>
<feature type="transmembrane region" description="Helical" evidence="1">
    <location>
        <begin position="47"/>
        <end position="64"/>
    </location>
</feature>
<organism evidence="2">
    <name type="scientific">viral metagenome</name>
    <dbReference type="NCBI Taxonomy" id="1070528"/>
    <lineage>
        <taxon>unclassified sequences</taxon>
        <taxon>metagenomes</taxon>
        <taxon>organismal metagenomes</taxon>
    </lineage>
</organism>
<keyword evidence="1" id="KW-1133">Transmembrane helix</keyword>
<protein>
    <submittedName>
        <fullName evidence="2">Uncharacterized protein</fullName>
    </submittedName>
</protein>
<reference evidence="2" key="1">
    <citation type="journal article" date="2020" name="Nature">
        <title>Giant virus diversity and host interactions through global metagenomics.</title>
        <authorList>
            <person name="Schulz F."/>
            <person name="Roux S."/>
            <person name="Paez-Espino D."/>
            <person name="Jungbluth S."/>
            <person name="Walsh D.A."/>
            <person name="Denef V.J."/>
            <person name="McMahon K.D."/>
            <person name="Konstantinidis K.T."/>
            <person name="Eloe-Fadrosh E.A."/>
            <person name="Kyrpides N.C."/>
            <person name="Woyke T."/>
        </authorList>
    </citation>
    <scope>NUCLEOTIDE SEQUENCE</scope>
    <source>
        <strain evidence="2">GVMAG-M-3300010160-4</strain>
    </source>
</reference>
<dbReference type="AlphaFoldDB" id="A0A6C0BES9"/>
<sequence>MTTIILKSILLSSTLLGSYYFVTVSEENGTWIKTEKVFAYNKNSLKILKCAIFFSGLLVGTYLLKSYNQ</sequence>
<evidence type="ECO:0000313" key="2">
    <source>
        <dbReference type="EMBL" id="QHS89908.1"/>
    </source>
</evidence>